<protein>
    <submittedName>
        <fullName evidence="2">L-aminopeptidase DmpA</fullName>
    </submittedName>
</protein>
<name>A0A318S876_9DEIO</name>
<keyword evidence="2" id="KW-0645">Protease</keyword>
<dbReference type="PANTHER" id="PTHR36512:SF3">
    <property type="entry name" value="BLR5678 PROTEIN"/>
    <property type="match status" value="1"/>
</dbReference>
<evidence type="ECO:0000256" key="1">
    <source>
        <dbReference type="ARBA" id="ARBA00007068"/>
    </source>
</evidence>
<organism evidence="2 3">
    <name type="scientific">Deinococcus yavapaiensis KR-236</name>
    <dbReference type="NCBI Taxonomy" id="694435"/>
    <lineage>
        <taxon>Bacteria</taxon>
        <taxon>Thermotogati</taxon>
        <taxon>Deinococcota</taxon>
        <taxon>Deinococci</taxon>
        <taxon>Deinococcales</taxon>
        <taxon>Deinococcaceae</taxon>
        <taxon>Deinococcus</taxon>
    </lineage>
</organism>
<keyword evidence="3" id="KW-1185">Reference proteome</keyword>
<reference evidence="2 3" key="1">
    <citation type="submission" date="2018-06" db="EMBL/GenBank/DDBJ databases">
        <title>Genomic Encyclopedia of Type Strains, Phase IV (KMG-IV): sequencing the most valuable type-strain genomes for metagenomic binning, comparative biology and taxonomic classification.</title>
        <authorList>
            <person name="Goeker M."/>
        </authorList>
    </citation>
    <scope>NUCLEOTIDE SEQUENCE [LARGE SCALE GENOMIC DNA]</scope>
    <source>
        <strain evidence="2 3">DSM 18048</strain>
    </source>
</reference>
<dbReference type="EMBL" id="QJSX01000007">
    <property type="protein sequence ID" value="PYE53938.1"/>
    <property type="molecule type" value="Genomic_DNA"/>
</dbReference>
<dbReference type="PANTHER" id="PTHR36512">
    <property type="entry name" value="D-AMINOPEPTIDASE"/>
    <property type="match status" value="1"/>
</dbReference>
<dbReference type="CDD" id="cd02253">
    <property type="entry name" value="DmpA"/>
    <property type="match status" value="1"/>
</dbReference>
<dbReference type="InterPro" id="IPR005321">
    <property type="entry name" value="Peptidase_S58_DmpA"/>
</dbReference>
<dbReference type="Proteomes" id="UP000248326">
    <property type="component" value="Unassembled WGS sequence"/>
</dbReference>
<dbReference type="SUPFAM" id="SSF56266">
    <property type="entry name" value="DmpA/ArgJ-like"/>
    <property type="match status" value="1"/>
</dbReference>
<comment type="caution">
    <text evidence="2">The sequence shown here is derived from an EMBL/GenBank/DDBJ whole genome shotgun (WGS) entry which is preliminary data.</text>
</comment>
<accession>A0A318S876</accession>
<dbReference type="OrthoDB" id="9770388at2"/>
<dbReference type="InterPro" id="IPR016117">
    <property type="entry name" value="ArgJ-like_dom_sf"/>
</dbReference>
<gene>
    <name evidence="2" type="ORF">DES52_107196</name>
</gene>
<keyword evidence="2" id="KW-0378">Hydrolase</keyword>
<dbReference type="Gene3D" id="3.60.70.12">
    <property type="entry name" value="L-amino peptidase D-ALA esterase/amidase"/>
    <property type="match status" value="1"/>
</dbReference>
<comment type="similarity">
    <text evidence="1">Belongs to the peptidase S58 family.</text>
</comment>
<proteinExistence type="inferred from homology"/>
<keyword evidence="2" id="KW-0031">Aminopeptidase</keyword>
<dbReference type="GO" id="GO:0004177">
    <property type="term" value="F:aminopeptidase activity"/>
    <property type="evidence" value="ECO:0007669"/>
    <property type="project" value="UniProtKB-KW"/>
</dbReference>
<dbReference type="AlphaFoldDB" id="A0A318S876"/>
<sequence>MTRRLRGRELGLPFPGTPGTFNALTDVQGVEVGFTTLITSGAAPARTGVTAILPRGRAASLEPVWAGHHRFNGNGELTGLHWVEDAGYFRGPICLTNTHSVGIVHHGVTRWMIEQHADTFRERHLWLMPVVGETYDGVLSDINAQHVTEAHVRAALDGAVSGPVAEGNVGGGTGMIAYGFKGGTGTSSRVLNIAGTSGCVAALVQANFGIRPWLHVLGVPVGRHLDAPSALEREQGSVIVVIGTDFPMLPHQLRRLARRATLGIGRTGTAGGNSSGDLFLAFSVANRRSAERESAVIDALEFVNDDVFDPIYEAACEAVEEAVVNALLAARTMTAIKPRGWVVEAIDPEQLLEVMRRYGRL</sequence>
<evidence type="ECO:0000313" key="3">
    <source>
        <dbReference type="Proteomes" id="UP000248326"/>
    </source>
</evidence>
<dbReference type="Pfam" id="PF03576">
    <property type="entry name" value="Peptidase_S58"/>
    <property type="match status" value="1"/>
</dbReference>
<evidence type="ECO:0000313" key="2">
    <source>
        <dbReference type="EMBL" id="PYE53938.1"/>
    </source>
</evidence>
<dbReference type="RefSeq" id="WP_110886833.1">
    <property type="nucleotide sequence ID" value="NZ_QJSX01000007.1"/>
</dbReference>